<dbReference type="PRINTS" id="PR01806">
    <property type="entry name" value="VIRFACTRMVIN"/>
</dbReference>
<protein>
    <submittedName>
        <fullName evidence="9">Murein biosynthesis integral membrane protein MurJ</fullName>
    </submittedName>
</protein>
<keyword evidence="10" id="KW-1185">Reference proteome</keyword>
<keyword evidence="4" id="KW-0133">Cell shape</keyword>
<dbReference type="CDD" id="cd13123">
    <property type="entry name" value="MATE_MurJ_like"/>
    <property type="match status" value="1"/>
</dbReference>
<keyword evidence="7 8" id="KW-0472">Membrane</keyword>
<keyword evidence="3 8" id="KW-0812">Transmembrane</keyword>
<keyword evidence="2" id="KW-1003">Cell membrane</keyword>
<dbReference type="PANTHER" id="PTHR47019:SF1">
    <property type="entry name" value="LIPID II FLIPPASE MURJ"/>
    <property type="match status" value="1"/>
</dbReference>
<keyword evidence="5" id="KW-0573">Peptidoglycan synthesis</keyword>
<feature type="transmembrane region" description="Helical" evidence="8">
    <location>
        <begin position="510"/>
        <end position="529"/>
    </location>
</feature>
<reference evidence="10" key="1">
    <citation type="journal article" date="2019" name="Int. J. Syst. Evol. Microbiol.">
        <title>The Global Catalogue of Microorganisms (GCM) 10K type strain sequencing project: providing services to taxonomists for standard genome sequencing and annotation.</title>
        <authorList>
            <consortium name="The Broad Institute Genomics Platform"/>
            <consortium name="The Broad Institute Genome Sequencing Center for Infectious Disease"/>
            <person name="Wu L."/>
            <person name="Ma J."/>
        </authorList>
    </citation>
    <scope>NUCLEOTIDE SEQUENCE [LARGE SCALE GENOMIC DNA]</scope>
    <source>
        <strain evidence="10">JCM 18302</strain>
    </source>
</reference>
<dbReference type="PANTHER" id="PTHR47019">
    <property type="entry name" value="LIPID II FLIPPASE MURJ"/>
    <property type="match status" value="1"/>
</dbReference>
<dbReference type="EMBL" id="BAABJO010000012">
    <property type="protein sequence ID" value="GAA5124006.1"/>
    <property type="molecule type" value="Genomic_DNA"/>
</dbReference>
<feature type="transmembrane region" description="Helical" evidence="8">
    <location>
        <begin position="335"/>
        <end position="360"/>
    </location>
</feature>
<evidence type="ECO:0000256" key="2">
    <source>
        <dbReference type="ARBA" id="ARBA00022475"/>
    </source>
</evidence>
<proteinExistence type="predicted"/>
<organism evidence="9 10">
    <name type="scientific">Pseudonocardia adelaidensis</name>
    <dbReference type="NCBI Taxonomy" id="648754"/>
    <lineage>
        <taxon>Bacteria</taxon>
        <taxon>Bacillati</taxon>
        <taxon>Actinomycetota</taxon>
        <taxon>Actinomycetes</taxon>
        <taxon>Pseudonocardiales</taxon>
        <taxon>Pseudonocardiaceae</taxon>
        <taxon>Pseudonocardia</taxon>
    </lineage>
</organism>
<feature type="transmembrane region" description="Helical" evidence="8">
    <location>
        <begin position="152"/>
        <end position="174"/>
    </location>
</feature>
<evidence type="ECO:0000256" key="5">
    <source>
        <dbReference type="ARBA" id="ARBA00022984"/>
    </source>
</evidence>
<evidence type="ECO:0000256" key="8">
    <source>
        <dbReference type="SAM" id="Phobius"/>
    </source>
</evidence>
<feature type="transmembrane region" description="Helical" evidence="8">
    <location>
        <begin position="73"/>
        <end position="92"/>
    </location>
</feature>
<name>A0ABP9NLP9_9PSEU</name>
<evidence type="ECO:0000256" key="7">
    <source>
        <dbReference type="ARBA" id="ARBA00023136"/>
    </source>
</evidence>
<evidence type="ECO:0000256" key="3">
    <source>
        <dbReference type="ARBA" id="ARBA00022692"/>
    </source>
</evidence>
<feature type="transmembrane region" description="Helical" evidence="8">
    <location>
        <begin position="475"/>
        <end position="498"/>
    </location>
</feature>
<feature type="transmembrane region" description="Helical" evidence="8">
    <location>
        <begin position="251"/>
        <end position="271"/>
    </location>
</feature>
<evidence type="ECO:0000313" key="10">
    <source>
        <dbReference type="Proteomes" id="UP001500804"/>
    </source>
</evidence>
<feature type="transmembrane region" description="Helical" evidence="8">
    <location>
        <begin position="291"/>
        <end position="314"/>
    </location>
</feature>
<feature type="transmembrane region" description="Helical" evidence="8">
    <location>
        <begin position="433"/>
        <end position="455"/>
    </location>
</feature>
<dbReference type="NCBIfam" id="TIGR01695">
    <property type="entry name" value="murJ_mviN"/>
    <property type="match status" value="1"/>
</dbReference>
<keyword evidence="6 8" id="KW-1133">Transmembrane helix</keyword>
<sequence>MSDPAPDDAVTERIPVVPAARAEPSLGRSSSLMALGSLASRVTGFLRQVALFTVLGATVLNDSYTLSNTLPNIVYELLIGGALSSMMIPLLVRAQREDPDGGDAYTRKLITLAGTALLVATAAGLLTAPLLTQLYLGGHSSSTADPQLATTLAYMLLPQIFFYGLGALLGAVLNSRGSFGAFGWAPVLNNVVVLAVVGVYLVAPEDTRLLVLGVGTTLGIAAQTLVLLPAARRVGFRYRPQWGWDPRLTKAASLGGWAVVYVLIGQAGLIVTTRVATGSDGGAFAIYTNAWLLLQVPYGVLGVSLLTVLMPRLSRAAAEGRTDDVAADLGLGGKLASVLLVPISVLLTVFGTPVGIALFGLRSGNLDGAGRLGTALAVSAFGLLPFAFTMLQARVFYALTAHRTATLVQLCVVVTKIPLMLACPALLAPEDVVLGLAVANSAAFVVGAMIGQLLLRRRLGRVPTGVVLATVGRTLLAAAAGMLLAAGVVALLAAGPLSTLTPLARAWTELGVAVVLGGPVTLLVMRLIGVGEVRVVFERLERLVDRGNSRRGTRY</sequence>
<dbReference type="Pfam" id="PF03023">
    <property type="entry name" value="MurJ"/>
    <property type="match status" value="1"/>
</dbReference>
<feature type="transmembrane region" description="Helical" evidence="8">
    <location>
        <begin position="372"/>
        <end position="393"/>
    </location>
</feature>
<feature type="transmembrane region" description="Helical" evidence="8">
    <location>
        <begin position="209"/>
        <end position="230"/>
    </location>
</feature>
<evidence type="ECO:0000256" key="6">
    <source>
        <dbReference type="ARBA" id="ARBA00022989"/>
    </source>
</evidence>
<evidence type="ECO:0000256" key="1">
    <source>
        <dbReference type="ARBA" id="ARBA00004651"/>
    </source>
</evidence>
<feature type="transmembrane region" description="Helical" evidence="8">
    <location>
        <begin position="405"/>
        <end position="427"/>
    </location>
</feature>
<evidence type="ECO:0000313" key="9">
    <source>
        <dbReference type="EMBL" id="GAA5124006.1"/>
    </source>
</evidence>
<comment type="subcellular location">
    <subcellularLocation>
        <location evidence="1">Cell membrane</location>
        <topology evidence="1">Multi-pass membrane protein</topology>
    </subcellularLocation>
</comment>
<dbReference type="InterPro" id="IPR051050">
    <property type="entry name" value="Lipid_II_flippase_MurJ/MviN"/>
</dbReference>
<dbReference type="RefSeq" id="WP_345606335.1">
    <property type="nucleotide sequence ID" value="NZ_BAABJO010000012.1"/>
</dbReference>
<comment type="caution">
    <text evidence="9">The sequence shown here is derived from an EMBL/GenBank/DDBJ whole genome shotgun (WGS) entry which is preliminary data.</text>
</comment>
<gene>
    <name evidence="9" type="primary">murJ</name>
    <name evidence="9" type="ORF">GCM10023320_36560</name>
</gene>
<dbReference type="Proteomes" id="UP001500804">
    <property type="component" value="Unassembled WGS sequence"/>
</dbReference>
<evidence type="ECO:0000256" key="4">
    <source>
        <dbReference type="ARBA" id="ARBA00022960"/>
    </source>
</evidence>
<feature type="transmembrane region" description="Helical" evidence="8">
    <location>
        <begin position="181"/>
        <end position="203"/>
    </location>
</feature>
<accession>A0ABP9NLP9</accession>
<feature type="transmembrane region" description="Helical" evidence="8">
    <location>
        <begin position="112"/>
        <end position="132"/>
    </location>
</feature>
<dbReference type="InterPro" id="IPR004268">
    <property type="entry name" value="MurJ"/>
</dbReference>